<evidence type="ECO:0000256" key="17">
    <source>
        <dbReference type="ARBA" id="ARBA00050625"/>
    </source>
</evidence>
<dbReference type="FunFam" id="1.20.1250.20:FF:000067">
    <property type="entry name" value="sialin isoform X2"/>
    <property type="match status" value="1"/>
</dbReference>
<feature type="transmembrane region" description="Helical" evidence="26">
    <location>
        <begin position="271"/>
        <end position="294"/>
    </location>
</feature>
<feature type="transmembrane region" description="Helical" evidence="26">
    <location>
        <begin position="376"/>
        <end position="399"/>
    </location>
</feature>
<accession>A0A914UMH7</accession>
<evidence type="ECO:0000256" key="18">
    <source>
        <dbReference type="ARBA" id="ARBA00051403"/>
    </source>
</evidence>
<feature type="transmembrane region" description="Helical" evidence="26">
    <location>
        <begin position="117"/>
        <end position="137"/>
    </location>
</feature>
<name>A0A914UMH7_9BILA</name>
<dbReference type="Gene3D" id="1.20.1250.20">
    <property type="entry name" value="MFS general substrate transporter like domains"/>
    <property type="match status" value="2"/>
</dbReference>
<protein>
    <recommendedName>
        <fullName evidence="22">Sialin</fullName>
    </recommendedName>
    <alternativeName>
        <fullName evidence="25">H(+)/nitrate cotransporter</fullName>
    </alternativeName>
    <alternativeName>
        <fullName evidence="23">H(+)/sialic acid cotransporter</fullName>
    </alternativeName>
    <alternativeName>
        <fullName evidence="24">Vesicular excitatory amino acid transporter</fullName>
    </alternativeName>
</protein>
<comment type="subcellular location">
    <subcellularLocation>
        <location evidence="2">Basolateral cell membrane</location>
        <topology evidence="2">Multi-pass membrane protein</topology>
    </subcellularLocation>
    <subcellularLocation>
        <location evidence="3">Cytoplasmic vesicle</location>
        <location evidence="3">Secretory vesicle membrane</location>
        <topology evidence="3">Multi-pass membrane protein</topology>
    </subcellularLocation>
    <subcellularLocation>
        <location evidence="1">Cytoplasmic vesicle</location>
        <location evidence="1">Secretory vesicle</location>
        <location evidence="1">Synaptic vesicle membrane</location>
    </subcellularLocation>
    <subcellularLocation>
        <location evidence="4">Lysosome membrane</location>
    </subcellularLocation>
</comment>
<keyword evidence="5" id="KW-0813">Transport</keyword>
<dbReference type="CDD" id="cd17318">
    <property type="entry name" value="MFS_SLC17"/>
    <property type="match status" value="1"/>
</dbReference>
<evidence type="ECO:0000256" key="19">
    <source>
        <dbReference type="ARBA" id="ARBA00051447"/>
    </source>
</evidence>
<dbReference type="InterPro" id="IPR036259">
    <property type="entry name" value="MFS_trans_sf"/>
</dbReference>
<dbReference type="InterPro" id="IPR050382">
    <property type="entry name" value="MFS_Na/Anion_cotransporter"/>
</dbReference>
<dbReference type="AlphaFoldDB" id="A0A914UMH7"/>
<organism evidence="28 29">
    <name type="scientific">Plectus sambesii</name>
    <dbReference type="NCBI Taxonomy" id="2011161"/>
    <lineage>
        <taxon>Eukaryota</taxon>
        <taxon>Metazoa</taxon>
        <taxon>Ecdysozoa</taxon>
        <taxon>Nematoda</taxon>
        <taxon>Chromadorea</taxon>
        <taxon>Plectida</taxon>
        <taxon>Plectina</taxon>
        <taxon>Plectoidea</taxon>
        <taxon>Plectidae</taxon>
        <taxon>Plectus</taxon>
    </lineage>
</organism>
<evidence type="ECO:0000256" key="3">
    <source>
        <dbReference type="ARBA" id="ARBA00004638"/>
    </source>
</evidence>
<dbReference type="GO" id="GO:0030672">
    <property type="term" value="C:synaptic vesicle membrane"/>
    <property type="evidence" value="ECO:0007669"/>
    <property type="project" value="UniProtKB-SubCell"/>
</dbReference>
<reference evidence="29" key="1">
    <citation type="submission" date="2022-11" db="UniProtKB">
        <authorList>
            <consortium name="WormBaseParasite"/>
        </authorList>
    </citation>
    <scope>IDENTIFICATION</scope>
</reference>
<evidence type="ECO:0000256" key="23">
    <source>
        <dbReference type="ARBA" id="ARBA00080244"/>
    </source>
</evidence>
<evidence type="ECO:0000256" key="7">
    <source>
        <dbReference type="ARBA" id="ARBA00022692"/>
    </source>
</evidence>
<feature type="transmembrane region" description="Helical" evidence="26">
    <location>
        <begin position="12"/>
        <end position="30"/>
    </location>
</feature>
<evidence type="ECO:0000256" key="8">
    <source>
        <dbReference type="ARBA" id="ARBA00022847"/>
    </source>
</evidence>
<dbReference type="GO" id="GO:0006820">
    <property type="term" value="P:monoatomic anion transport"/>
    <property type="evidence" value="ECO:0007669"/>
    <property type="project" value="TreeGrafter"/>
</dbReference>
<evidence type="ECO:0000256" key="26">
    <source>
        <dbReference type="SAM" id="Phobius"/>
    </source>
</evidence>
<feature type="transmembrane region" description="Helical" evidence="26">
    <location>
        <begin position="178"/>
        <end position="196"/>
    </location>
</feature>
<keyword evidence="9 26" id="KW-1133">Transmembrane helix</keyword>
<evidence type="ECO:0000313" key="29">
    <source>
        <dbReference type="WBParaSite" id="PSAMB.scaffold1085size36142.g10822.t1"/>
    </source>
</evidence>
<keyword evidence="12" id="KW-0325">Glycoprotein</keyword>
<evidence type="ECO:0000256" key="14">
    <source>
        <dbReference type="ARBA" id="ARBA00023329"/>
    </source>
</evidence>
<evidence type="ECO:0000259" key="27">
    <source>
        <dbReference type="PROSITE" id="PS50850"/>
    </source>
</evidence>
<dbReference type="InterPro" id="IPR020846">
    <property type="entry name" value="MFS_dom"/>
</dbReference>
<evidence type="ECO:0000256" key="10">
    <source>
        <dbReference type="ARBA" id="ARBA00023018"/>
    </source>
</evidence>
<feature type="transmembrane region" description="Helical" evidence="26">
    <location>
        <begin position="143"/>
        <end position="166"/>
    </location>
</feature>
<feature type="transmembrane region" description="Helical" evidence="26">
    <location>
        <begin position="90"/>
        <end position="110"/>
    </location>
</feature>
<evidence type="ECO:0000256" key="4">
    <source>
        <dbReference type="ARBA" id="ARBA00004656"/>
    </source>
</evidence>
<feature type="transmembrane region" description="Helical" evidence="26">
    <location>
        <begin position="208"/>
        <end position="228"/>
    </location>
</feature>
<keyword evidence="13" id="KW-0458">Lysosome</keyword>
<dbReference type="GO" id="GO:0016323">
    <property type="term" value="C:basolateral plasma membrane"/>
    <property type="evidence" value="ECO:0007669"/>
    <property type="project" value="UniProtKB-SubCell"/>
</dbReference>
<evidence type="ECO:0000256" key="13">
    <source>
        <dbReference type="ARBA" id="ARBA00023228"/>
    </source>
</evidence>
<evidence type="ECO:0000256" key="15">
    <source>
        <dbReference type="ARBA" id="ARBA00050101"/>
    </source>
</evidence>
<evidence type="ECO:0000256" key="12">
    <source>
        <dbReference type="ARBA" id="ARBA00023180"/>
    </source>
</evidence>
<dbReference type="SUPFAM" id="SSF103473">
    <property type="entry name" value="MFS general substrate transporter"/>
    <property type="match status" value="1"/>
</dbReference>
<keyword evidence="11 26" id="KW-0472">Membrane</keyword>
<dbReference type="Pfam" id="PF07690">
    <property type="entry name" value="MFS_1"/>
    <property type="match status" value="1"/>
</dbReference>
<comment type="catalytic activity">
    <reaction evidence="19">
        <text>L-glutamate(out) = L-glutamate(in)</text>
        <dbReference type="Rhea" id="RHEA:66336"/>
        <dbReference type="ChEBI" id="CHEBI:29985"/>
    </reaction>
    <physiologicalReaction direction="left-to-right" evidence="19">
        <dbReference type="Rhea" id="RHEA:66337"/>
    </physiologicalReaction>
</comment>
<sequence>MAIKQSDVPFWTSARFGMAVLVFFGFANLYSLRVDLSVAVVCMVNHTWAQEQEQPTNSTTDTFDKSCGQKLNETKPDDGSFQWTKKSQGLILGSFFWGYAVLQLPGGLLAERFGAKEVFLVNMTIVSICTLLSPLAANVHYALLIALRVIIGLGEAVAFPSMHSLWARWAPPLERSKLAGFSYAGCQFGTVIALPISGFLCSWLGWSSIFYVFGCLGLIWCALFWLLAASSPQEHKRISAVERDYIVQALAGQLEATAADKKNRTIPWMKFLTSLPLWAILVTHVCMNFGNYLILTDLPTFMSDVLNFDIKANGLLSAIPYLSVWIVNNIAGFSADFLRSRKLLNTTHTRKVFMIIAMFGQSFCLVGAGYCTCEQRYLAVALITIGQGLSGFQVAGFLINHMDIAPRFAGTLFGLTNTIATIPGMVAPIVASAMTPNNTRSEWLSVFWASTGILCFGAIFYTVFGSGELQDWAKVEEAESEKQSSDDNISTLNTKC</sequence>
<dbReference type="WBParaSite" id="PSAMB.scaffold1085size36142.g10822.t1">
    <property type="protein sequence ID" value="PSAMB.scaffold1085size36142.g10822.t1"/>
    <property type="gene ID" value="PSAMB.scaffold1085size36142.g10822"/>
</dbReference>
<feature type="transmembrane region" description="Helical" evidence="26">
    <location>
        <begin position="411"/>
        <end position="431"/>
    </location>
</feature>
<comment type="catalytic activity">
    <reaction evidence="16">
        <text>L-aspartate(out) = L-aspartate(in)</text>
        <dbReference type="Rhea" id="RHEA:66332"/>
        <dbReference type="ChEBI" id="CHEBI:29991"/>
    </reaction>
    <physiologicalReaction direction="left-to-right" evidence="16">
        <dbReference type="Rhea" id="RHEA:66333"/>
    </physiologicalReaction>
</comment>
<evidence type="ECO:0000256" key="11">
    <source>
        <dbReference type="ARBA" id="ARBA00023136"/>
    </source>
</evidence>
<comment type="catalytic activity">
    <reaction evidence="15">
        <text>2 nitrate(out) + H(+)(out) = 2 nitrate(in) + H(+)(in)</text>
        <dbReference type="Rhea" id="RHEA:71539"/>
        <dbReference type="ChEBI" id="CHEBI:15378"/>
        <dbReference type="ChEBI" id="CHEBI:17632"/>
    </reaction>
    <physiologicalReaction direction="left-to-right" evidence="15">
        <dbReference type="Rhea" id="RHEA:71540"/>
    </physiologicalReaction>
</comment>
<keyword evidence="10" id="KW-0770">Synapse</keyword>
<keyword evidence="14" id="KW-0968">Cytoplasmic vesicle</keyword>
<dbReference type="InterPro" id="IPR011701">
    <property type="entry name" value="MFS"/>
</dbReference>
<evidence type="ECO:0000256" key="22">
    <source>
        <dbReference type="ARBA" id="ARBA00069713"/>
    </source>
</evidence>
<evidence type="ECO:0000256" key="9">
    <source>
        <dbReference type="ARBA" id="ARBA00022989"/>
    </source>
</evidence>
<keyword evidence="7 26" id="KW-0812">Transmembrane</keyword>
<evidence type="ECO:0000256" key="16">
    <source>
        <dbReference type="ARBA" id="ARBA00050554"/>
    </source>
</evidence>
<keyword evidence="6" id="KW-1003">Cell membrane</keyword>
<dbReference type="PANTHER" id="PTHR11662">
    <property type="entry name" value="SOLUTE CARRIER FAMILY 17"/>
    <property type="match status" value="1"/>
</dbReference>
<feature type="transmembrane region" description="Helical" evidence="26">
    <location>
        <begin position="443"/>
        <end position="464"/>
    </location>
</feature>
<dbReference type="FunFam" id="1.20.1250.20:FF:000003">
    <property type="entry name" value="Solute carrier family 17 member 3"/>
    <property type="match status" value="1"/>
</dbReference>
<dbReference type="Proteomes" id="UP000887566">
    <property type="component" value="Unplaced"/>
</dbReference>
<dbReference type="PROSITE" id="PS50850">
    <property type="entry name" value="MFS"/>
    <property type="match status" value="1"/>
</dbReference>
<feature type="domain" description="Major facilitator superfamily (MFS) profile" evidence="27">
    <location>
        <begin position="21"/>
        <end position="469"/>
    </location>
</feature>
<evidence type="ECO:0000256" key="2">
    <source>
        <dbReference type="ARBA" id="ARBA00004554"/>
    </source>
</evidence>
<comment type="function">
    <text evidence="21">Receptor for CM101, a polysaccharide produced by group B Streptococcus with antipathoangiogenic properties.</text>
</comment>
<evidence type="ECO:0000256" key="24">
    <source>
        <dbReference type="ARBA" id="ARBA00081195"/>
    </source>
</evidence>
<keyword evidence="8" id="KW-0769">Symport</keyword>
<evidence type="ECO:0000256" key="20">
    <source>
        <dbReference type="ARBA" id="ARBA00051612"/>
    </source>
</evidence>
<evidence type="ECO:0000256" key="6">
    <source>
        <dbReference type="ARBA" id="ARBA00022475"/>
    </source>
</evidence>
<comment type="catalytic activity">
    <reaction evidence="18">
        <text>N-acetyl-L-aspartyl-L-glutamate(out) = N-acetyl-L-aspartyl-L-glutamate(in)</text>
        <dbReference type="Rhea" id="RHEA:72599"/>
        <dbReference type="ChEBI" id="CHEBI:76931"/>
    </reaction>
    <physiologicalReaction direction="left-to-right" evidence="18">
        <dbReference type="Rhea" id="RHEA:72600"/>
    </physiologicalReaction>
</comment>
<evidence type="ECO:0000256" key="5">
    <source>
        <dbReference type="ARBA" id="ARBA00022448"/>
    </source>
</evidence>
<dbReference type="GO" id="GO:0005765">
    <property type="term" value="C:lysosomal membrane"/>
    <property type="evidence" value="ECO:0007669"/>
    <property type="project" value="UniProtKB-SubCell"/>
</dbReference>
<feature type="transmembrane region" description="Helical" evidence="26">
    <location>
        <begin position="314"/>
        <end position="331"/>
    </location>
</feature>
<dbReference type="GO" id="GO:0015293">
    <property type="term" value="F:symporter activity"/>
    <property type="evidence" value="ECO:0007669"/>
    <property type="project" value="UniProtKB-KW"/>
</dbReference>
<comment type="catalytic activity">
    <reaction evidence="20">
        <text>D-glucuronate(out) + H(+)(out) = D-glucuronate(in) + H(+)(in)</text>
        <dbReference type="Rhea" id="RHEA:72591"/>
        <dbReference type="ChEBI" id="CHEBI:15378"/>
        <dbReference type="ChEBI" id="CHEBI:58720"/>
    </reaction>
    <physiologicalReaction direction="left-to-right" evidence="20">
        <dbReference type="Rhea" id="RHEA:72592"/>
    </physiologicalReaction>
</comment>
<proteinExistence type="predicted"/>
<dbReference type="PANTHER" id="PTHR11662:SF399">
    <property type="entry name" value="FI19708P1-RELATED"/>
    <property type="match status" value="1"/>
</dbReference>
<evidence type="ECO:0000256" key="21">
    <source>
        <dbReference type="ARBA" id="ARBA00056891"/>
    </source>
</evidence>
<evidence type="ECO:0000313" key="28">
    <source>
        <dbReference type="Proteomes" id="UP000887566"/>
    </source>
</evidence>
<evidence type="ECO:0000256" key="25">
    <source>
        <dbReference type="ARBA" id="ARBA00081925"/>
    </source>
</evidence>
<dbReference type="GO" id="GO:0046942">
    <property type="term" value="P:carboxylic acid transport"/>
    <property type="evidence" value="ECO:0007669"/>
    <property type="project" value="UniProtKB-ARBA"/>
</dbReference>
<evidence type="ECO:0000256" key="1">
    <source>
        <dbReference type="ARBA" id="ARBA00004432"/>
    </source>
</evidence>
<keyword evidence="28" id="KW-1185">Reference proteome</keyword>
<comment type="catalytic activity">
    <reaction evidence="17">
        <text>N-acetylneuraminate(in) + H(+)(in) = N-acetylneuraminate(out) + H(+)(out)</text>
        <dbReference type="Rhea" id="RHEA:28987"/>
        <dbReference type="ChEBI" id="CHEBI:15378"/>
        <dbReference type="ChEBI" id="CHEBI:35418"/>
    </reaction>
    <physiologicalReaction direction="right-to-left" evidence="17">
        <dbReference type="Rhea" id="RHEA:28989"/>
    </physiologicalReaction>
</comment>
<feature type="transmembrane region" description="Helical" evidence="26">
    <location>
        <begin position="352"/>
        <end position="370"/>
    </location>
</feature>